<dbReference type="EMBL" id="CP021255">
    <property type="protein sequence ID" value="AVD71384.1"/>
    <property type="molecule type" value="Genomic_DNA"/>
</dbReference>
<keyword evidence="1 3" id="KW-0597">Phosphoprotein</keyword>
<dbReference type="SUPFAM" id="SSF52172">
    <property type="entry name" value="CheY-like"/>
    <property type="match status" value="1"/>
</dbReference>
<dbReference type="InterPro" id="IPR011990">
    <property type="entry name" value="TPR-like_helical_dom_sf"/>
</dbReference>
<accession>A0A2L1GP33</accession>
<dbReference type="Pfam" id="PF14332">
    <property type="entry name" value="DUF4388"/>
    <property type="match status" value="1"/>
</dbReference>
<dbReference type="PROSITE" id="PS50110">
    <property type="entry name" value="RESPONSE_REGULATORY"/>
    <property type="match status" value="1"/>
</dbReference>
<evidence type="ECO:0000256" key="3">
    <source>
        <dbReference type="PROSITE-ProRule" id="PRU00169"/>
    </source>
</evidence>
<gene>
    <name evidence="5" type="ORF">CAY53_07820</name>
</gene>
<evidence type="ECO:0000259" key="4">
    <source>
        <dbReference type="PROSITE" id="PS50110"/>
    </source>
</evidence>
<proteinExistence type="predicted"/>
<dbReference type="SUPFAM" id="SSF48452">
    <property type="entry name" value="TPR-like"/>
    <property type="match status" value="1"/>
</dbReference>
<feature type="domain" description="Response regulatory" evidence="4">
    <location>
        <begin position="344"/>
        <end position="460"/>
    </location>
</feature>
<dbReference type="KEGG" id="deo:CAY53_07820"/>
<reference evidence="5" key="2">
    <citation type="journal article" date="2018" name="MBio">
        <title>Insights into the evolution of host association through the isolation and characterization of a novel human periodontal pathobiont, Desulfobulbus oralis.</title>
        <authorList>
            <person name="Cross K.L."/>
            <person name="Chirania P."/>
            <person name="Xiong W."/>
            <person name="Beall C.J."/>
            <person name="Elkins J.G."/>
            <person name="Giannone R.J."/>
            <person name="Griffen A.L."/>
            <person name="Guss A.M."/>
            <person name="Hettich R.L."/>
            <person name="Joshi S.S."/>
            <person name="Mokrzan E.M."/>
            <person name="Martin R.K."/>
            <person name="Zhulin I.B."/>
            <person name="Leys E.J."/>
            <person name="Podar M."/>
        </authorList>
    </citation>
    <scope>NUCLEOTIDE SEQUENCE [LARGE SCALE GENOMIC DNA]</scope>
    <source>
        <strain evidence="5">ORNL</strain>
    </source>
</reference>
<reference evidence="5" key="1">
    <citation type="submission" date="2017-05" db="EMBL/GenBank/DDBJ databases">
        <authorList>
            <person name="Song R."/>
            <person name="Chenine A.L."/>
            <person name="Ruprecht R.M."/>
        </authorList>
    </citation>
    <scope>NUCLEOTIDE SEQUENCE</scope>
    <source>
        <strain evidence="5">ORNL</strain>
    </source>
</reference>
<dbReference type="Gene3D" id="1.25.40.10">
    <property type="entry name" value="Tetratricopeptide repeat domain"/>
    <property type="match status" value="1"/>
</dbReference>
<dbReference type="InterPro" id="IPR011006">
    <property type="entry name" value="CheY-like_superfamily"/>
</dbReference>
<dbReference type="Proteomes" id="UP000239867">
    <property type="component" value="Chromosome"/>
</dbReference>
<dbReference type="OrthoDB" id="5487947at2"/>
<dbReference type="AlphaFoldDB" id="A0A2L1GP33"/>
<organism evidence="5 6">
    <name type="scientific">Desulfobulbus oralis</name>
    <dbReference type="NCBI Taxonomy" id="1986146"/>
    <lineage>
        <taxon>Bacteria</taxon>
        <taxon>Pseudomonadati</taxon>
        <taxon>Thermodesulfobacteriota</taxon>
        <taxon>Desulfobulbia</taxon>
        <taxon>Desulfobulbales</taxon>
        <taxon>Desulfobulbaceae</taxon>
        <taxon>Desulfobulbus</taxon>
    </lineage>
</organism>
<sequence>MTTAKQTIDGFSLENILQIFNMESKSQTLQVTREDQTGYLDVEQGELIHASLGSLSGMEAAMEIMVWDEAKTEVLPLRKVQRTIQSSLINILLEVSKLKDDRRSAREESGEDLLQDAIEKAEMQQYKLAHDELVAFLKKKRDSLIGWIWFARIQGNPDLIRKSLNVAASIDPNDSLLKEEQRKFALGLPSLRGGVARKCYFCWTPLNRSATACPNCQGSLIINAEALQHVGEMDAKVAGEAQDRYLRILRRHPRSLTAVYCLALIQMNLGRLKEALVYLDKASKMAPERAVFTSQLKLLLEHLASQSQDMGADGSAEATEAVAPPPIEVEDAAPLNRPVTPQRVILVVEDSATTRKVIAITLTRNGYKVIEAGDGLEALSKISEERPDLIMLDVILPKMDGYKILAIIKGNAEFKDIPVIMLTSKDGFLNKVKGRMAGSSAYLTKPFDPEQMLQEIRKHIW</sequence>
<dbReference type="GO" id="GO:0000160">
    <property type="term" value="P:phosphorelay signal transduction system"/>
    <property type="evidence" value="ECO:0007669"/>
    <property type="project" value="UniProtKB-KW"/>
</dbReference>
<evidence type="ECO:0000256" key="1">
    <source>
        <dbReference type="ARBA" id="ARBA00022553"/>
    </source>
</evidence>
<name>A0A2L1GP33_9BACT</name>
<dbReference type="Gene3D" id="3.40.50.2300">
    <property type="match status" value="1"/>
</dbReference>
<keyword evidence="2" id="KW-0902">Two-component regulatory system</keyword>
<dbReference type="InterPro" id="IPR025497">
    <property type="entry name" value="PatA-like_N"/>
</dbReference>
<feature type="modified residue" description="4-aspartylphosphate" evidence="3">
    <location>
        <position position="393"/>
    </location>
</feature>
<dbReference type="Pfam" id="PF00072">
    <property type="entry name" value="Response_reg"/>
    <property type="match status" value="1"/>
</dbReference>
<dbReference type="PANTHER" id="PTHR44591:SF14">
    <property type="entry name" value="PROTEIN PILG"/>
    <property type="match status" value="1"/>
</dbReference>
<keyword evidence="6" id="KW-1185">Reference proteome</keyword>
<evidence type="ECO:0000313" key="6">
    <source>
        <dbReference type="Proteomes" id="UP000239867"/>
    </source>
</evidence>
<dbReference type="RefSeq" id="WP_104936649.1">
    <property type="nucleotide sequence ID" value="NZ_CP021255.1"/>
</dbReference>
<evidence type="ECO:0000256" key="2">
    <source>
        <dbReference type="ARBA" id="ARBA00023012"/>
    </source>
</evidence>
<dbReference type="PANTHER" id="PTHR44591">
    <property type="entry name" value="STRESS RESPONSE REGULATOR PROTEIN 1"/>
    <property type="match status" value="1"/>
</dbReference>
<protein>
    <submittedName>
        <fullName evidence="5">Response regulator receiver protein</fullName>
    </submittedName>
</protein>
<dbReference type="InterPro" id="IPR050595">
    <property type="entry name" value="Bact_response_regulator"/>
</dbReference>
<evidence type="ECO:0000313" key="5">
    <source>
        <dbReference type="EMBL" id="AVD71384.1"/>
    </source>
</evidence>
<dbReference type="InterPro" id="IPR001789">
    <property type="entry name" value="Sig_transdc_resp-reg_receiver"/>
</dbReference>
<dbReference type="SMART" id="SM00448">
    <property type="entry name" value="REC"/>
    <property type="match status" value="1"/>
</dbReference>